<dbReference type="Proteomes" id="UP000272474">
    <property type="component" value="Unassembled WGS sequence"/>
</dbReference>
<evidence type="ECO:0000259" key="1">
    <source>
        <dbReference type="Pfam" id="PF07883"/>
    </source>
</evidence>
<dbReference type="PANTHER" id="PTHR36114:SF1">
    <property type="entry name" value="16.7 KDA PROTEIN IN WHIE LOCUS"/>
    <property type="match status" value="1"/>
</dbReference>
<keyword evidence="3" id="KW-1185">Reference proteome</keyword>
<dbReference type="Pfam" id="PF07883">
    <property type="entry name" value="Cupin_2"/>
    <property type="match status" value="1"/>
</dbReference>
<dbReference type="InterPro" id="IPR011051">
    <property type="entry name" value="RmlC_Cupin_sf"/>
</dbReference>
<gene>
    <name evidence="2" type="ORF">D7294_08920</name>
</gene>
<dbReference type="SUPFAM" id="SSF51182">
    <property type="entry name" value="RmlC-like cupins"/>
    <property type="match status" value="1"/>
</dbReference>
<dbReference type="OrthoDB" id="9794183at2"/>
<evidence type="ECO:0000313" key="3">
    <source>
        <dbReference type="Proteomes" id="UP000272474"/>
    </source>
</evidence>
<proteinExistence type="predicted"/>
<protein>
    <submittedName>
        <fullName evidence="2">Cupin domain-containing protein</fullName>
    </submittedName>
</protein>
<dbReference type="PANTHER" id="PTHR36114">
    <property type="entry name" value="16.7 KDA PROTEIN IN WHIE LOCUS"/>
    <property type="match status" value="1"/>
</dbReference>
<organism evidence="2 3">
    <name type="scientific">Streptomyces hoynatensis</name>
    <dbReference type="NCBI Taxonomy" id="1141874"/>
    <lineage>
        <taxon>Bacteria</taxon>
        <taxon>Bacillati</taxon>
        <taxon>Actinomycetota</taxon>
        <taxon>Actinomycetes</taxon>
        <taxon>Kitasatosporales</taxon>
        <taxon>Streptomycetaceae</taxon>
        <taxon>Streptomyces</taxon>
    </lineage>
</organism>
<evidence type="ECO:0000313" key="2">
    <source>
        <dbReference type="EMBL" id="RKN43824.1"/>
    </source>
</evidence>
<name>A0A3A9Z7H8_9ACTN</name>
<dbReference type="RefSeq" id="WP_120677395.1">
    <property type="nucleotide sequence ID" value="NZ_RBAL01000004.1"/>
</dbReference>
<dbReference type="EMBL" id="RBAL01000004">
    <property type="protein sequence ID" value="RKN43824.1"/>
    <property type="molecule type" value="Genomic_DNA"/>
</dbReference>
<dbReference type="Gene3D" id="2.60.120.10">
    <property type="entry name" value="Jelly Rolls"/>
    <property type="match status" value="1"/>
</dbReference>
<dbReference type="InterPro" id="IPR014710">
    <property type="entry name" value="RmlC-like_jellyroll"/>
</dbReference>
<accession>A0A3A9Z7H8</accession>
<dbReference type="AlphaFoldDB" id="A0A3A9Z7H8"/>
<dbReference type="InterPro" id="IPR013096">
    <property type="entry name" value="Cupin_2"/>
</dbReference>
<dbReference type="CDD" id="cd02226">
    <property type="entry name" value="cupin_YdbB-like"/>
    <property type="match status" value="1"/>
</dbReference>
<dbReference type="InterPro" id="IPR052044">
    <property type="entry name" value="PKS_Associated_Protein"/>
</dbReference>
<feature type="domain" description="Cupin type-2" evidence="1">
    <location>
        <begin position="44"/>
        <end position="115"/>
    </location>
</feature>
<reference evidence="2 3" key="1">
    <citation type="journal article" date="2014" name="Int. J. Syst. Evol. Microbiol.">
        <title>Streptomyces hoynatensis sp. nov., isolated from deep marine sediment.</title>
        <authorList>
            <person name="Veyisoglu A."/>
            <person name="Sahin N."/>
        </authorList>
    </citation>
    <scope>NUCLEOTIDE SEQUENCE [LARGE SCALE GENOMIC DNA]</scope>
    <source>
        <strain evidence="2 3">KCTC 29097</strain>
    </source>
</reference>
<sequence>MSDTNKPGAVVNLAHKLSLFSELWAQKKIAGLNDYEIKLAKLKGEFVWHTHEDTDELFLVLSGRLTIRLRDAGSAGSARSAENAENIENVVLEPGELFVVPRGAEHCPVAEEETAILLVEPRGVLNTGSAGGPMTRPAEPLD</sequence>
<comment type="caution">
    <text evidence="2">The sequence shown here is derived from an EMBL/GenBank/DDBJ whole genome shotgun (WGS) entry which is preliminary data.</text>
</comment>